<dbReference type="InterPro" id="IPR011990">
    <property type="entry name" value="TPR-like_helical_dom_sf"/>
</dbReference>
<evidence type="ECO:0000313" key="3">
    <source>
        <dbReference type="Proteomes" id="UP000254263"/>
    </source>
</evidence>
<gene>
    <name evidence="2" type="ORF">NCTC13100_01429</name>
</gene>
<feature type="signal peptide" evidence="1">
    <location>
        <begin position="1"/>
        <end position="23"/>
    </location>
</feature>
<evidence type="ECO:0000313" key="2">
    <source>
        <dbReference type="EMBL" id="SUB78274.1"/>
    </source>
</evidence>
<evidence type="ECO:0008006" key="4">
    <source>
        <dbReference type="Google" id="ProtNLM"/>
    </source>
</evidence>
<dbReference type="RefSeq" id="WP_018360786.1">
    <property type="nucleotide sequence ID" value="NZ_UGTI01000001.1"/>
</dbReference>
<feature type="chain" id="PRO_5016971633" description="Tetratricopeptide repeat protein" evidence="1">
    <location>
        <begin position="24"/>
        <end position="220"/>
    </location>
</feature>
<dbReference type="Gene3D" id="1.25.40.10">
    <property type="entry name" value="Tetratricopeptide repeat domain"/>
    <property type="match status" value="1"/>
</dbReference>
<accession>A0A379DK08</accession>
<dbReference type="AlphaFoldDB" id="A0A379DK08"/>
<name>A0A379DK08_9PORP</name>
<reference evidence="2 3" key="1">
    <citation type="submission" date="2018-06" db="EMBL/GenBank/DDBJ databases">
        <authorList>
            <consortium name="Pathogen Informatics"/>
            <person name="Doyle S."/>
        </authorList>
    </citation>
    <scope>NUCLEOTIDE SEQUENCE [LARGE SCALE GENOMIC DNA]</scope>
    <source>
        <strain evidence="2 3">NCTC13100</strain>
    </source>
</reference>
<organism evidence="2 3">
    <name type="scientific">Porphyromonas macacae</name>
    <dbReference type="NCBI Taxonomy" id="28115"/>
    <lineage>
        <taxon>Bacteria</taxon>
        <taxon>Pseudomonadati</taxon>
        <taxon>Bacteroidota</taxon>
        <taxon>Bacteroidia</taxon>
        <taxon>Bacteroidales</taxon>
        <taxon>Porphyromonadaceae</taxon>
        <taxon>Porphyromonas</taxon>
    </lineage>
</organism>
<dbReference type="Proteomes" id="UP000254263">
    <property type="component" value="Unassembled WGS sequence"/>
</dbReference>
<protein>
    <recommendedName>
        <fullName evidence="4">Tetratricopeptide repeat protein</fullName>
    </recommendedName>
</protein>
<evidence type="ECO:0000256" key="1">
    <source>
        <dbReference type="SAM" id="SignalP"/>
    </source>
</evidence>
<dbReference type="EMBL" id="UGTI01000001">
    <property type="protein sequence ID" value="SUB78274.1"/>
    <property type="molecule type" value="Genomic_DNA"/>
</dbReference>
<keyword evidence="1" id="KW-0732">Signal</keyword>
<proteinExistence type="predicted"/>
<sequence>MKTCRLIVLLMGIALMAAMTAKAQDSREYKKIMNAKVEALEVAPLSGFLDLAADFERIAENPESDWIAAYYSAYCRIVYALRTPAKADELCEEADLMLKKSEEKNGDHSEIACLRNMSATARMMVDPQSRWERWGAEAEKQLQTAMAINPVNPRAFLLKAQSLMYTPAQFGGGIDKALPYMKKCLELFGQEESVSGYVPHWGAEMAKKLFSEYLSKDPQD</sequence>